<dbReference type="InterPro" id="IPR012093">
    <property type="entry name" value="Pirin"/>
</dbReference>
<evidence type="ECO:0000259" key="5">
    <source>
        <dbReference type="Pfam" id="PF17954"/>
    </source>
</evidence>
<name>A0A222FMY3_9GAMM</name>
<sequence length="238" mass="26091">MHYIRPHQQRGHANFGWLSSHHSFSFGQYYDPSHMGISNLRVINDDQVAGGAGFDPHGHRDMEIISYILEGTIEHKDSMGNHFLIPAGDVQIMSAGSGIMHSEYNHHSDQALKFLQIWILPEEQGITPRYEQKTIAQDGVLTPLVTPNGEQGSLSINADASLYRLQLAAGEATTLHFPKRSGYLHVIEGDVEVTSEHGQNTLTSGDGAGTLNAERIALKATASGVQALWFDLAPAERL</sequence>
<dbReference type="OrthoDB" id="9780903at2"/>
<feature type="domain" description="Quercetin 2,3-dioxygenase C-terminal cupin" evidence="5">
    <location>
        <begin position="144"/>
        <end position="232"/>
    </location>
</feature>
<feature type="domain" description="Pirin N-terminal" evidence="4">
    <location>
        <begin position="8"/>
        <end position="119"/>
    </location>
</feature>
<dbReference type="InterPro" id="IPR014710">
    <property type="entry name" value="RmlC-like_jellyroll"/>
</dbReference>
<keyword evidence="2" id="KW-0408">Iron</keyword>
<dbReference type="Gene3D" id="2.60.120.10">
    <property type="entry name" value="Jelly Rolls"/>
    <property type="match status" value="2"/>
</dbReference>
<evidence type="ECO:0000256" key="1">
    <source>
        <dbReference type="ARBA" id="ARBA00008416"/>
    </source>
</evidence>
<evidence type="ECO:0000313" key="6">
    <source>
        <dbReference type="EMBL" id="ASP40140.1"/>
    </source>
</evidence>
<dbReference type="CDD" id="cd02910">
    <property type="entry name" value="cupin_Yhhw_N"/>
    <property type="match status" value="1"/>
</dbReference>
<proteinExistence type="inferred from homology"/>
<dbReference type="InterPro" id="IPR011051">
    <property type="entry name" value="RmlC_Cupin_sf"/>
</dbReference>
<dbReference type="PIRSF" id="PIRSF006232">
    <property type="entry name" value="Pirin"/>
    <property type="match status" value="1"/>
</dbReference>
<evidence type="ECO:0000259" key="4">
    <source>
        <dbReference type="Pfam" id="PF02678"/>
    </source>
</evidence>
<dbReference type="InterPro" id="IPR041602">
    <property type="entry name" value="Quercetinase_C"/>
</dbReference>
<dbReference type="Pfam" id="PF17954">
    <property type="entry name" value="Pirin_C_2"/>
    <property type="match status" value="1"/>
</dbReference>
<dbReference type="RefSeq" id="WP_094061313.1">
    <property type="nucleotide sequence ID" value="NZ_CP022530.1"/>
</dbReference>
<dbReference type="Pfam" id="PF02678">
    <property type="entry name" value="Pirin"/>
    <property type="match status" value="1"/>
</dbReference>
<dbReference type="KEGG" id="bsan:CHH28_16305"/>
<dbReference type="AlphaFoldDB" id="A0A222FMY3"/>
<comment type="cofactor">
    <cofactor evidence="2">
        <name>Fe cation</name>
        <dbReference type="ChEBI" id="CHEBI:24875"/>
    </cofactor>
    <text evidence="2">Binds 1 Fe cation per subunit.</text>
</comment>
<dbReference type="PANTHER" id="PTHR43212">
    <property type="entry name" value="QUERCETIN 2,3-DIOXYGENASE"/>
    <property type="match status" value="1"/>
</dbReference>
<organism evidence="6 7">
    <name type="scientific">Bacterioplanes sanyensis</name>
    <dbReference type="NCBI Taxonomy" id="1249553"/>
    <lineage>
        <taxon>Bacteria</taxon>
        <taxon>Pseudomonadati</taxon>
        <taxon>Pseudomonadota</taxon>
        <taxon>Gammaproteobacteria</taxon>
        <taxon>Oceanospirillales</taxon>
        <taxon>Oceanospirillaceae</taxon>
        <taxon>Bacterioplanes</taxon>
    </lineage>
</organism>
<evidence type="ECO:0000256" key="2">
    <source>
        <dbReference type="PIRSR" id="PIRSR006232-1"/>
    </source>
</evidence>
<dbReference type="InterPro" id="IPR003829">
    <property type="entry name" value="Pirin_N_dom"/>
</dbReference>
<protein>
    <submittedName>
        <fullName evidence="6">Pirin family protein</fullName>
    </submittedName>
</protein>
<keyword evidence="2" id="KW-0479">Metal-binding</keyword>
<dbReference type="EMBL" id="CP022530">
    <property type="protein sequence ID" value="ASP40140.1"/>
    <property type="molecule type" value="Genomic_DNA"/>
</dbReference>
<dbReference type="SUPFAM" id="SSF51182">
    <property type="entry name" value="RmlC-like cupins"/>
    <property type="match status" value="1"/>
</dbReference>
<evidence type="ECO:0000256" key="3">
    <source>
        <dbReference type="RuleBase" id="RU003457"/>
    </source>
</evidence>
<keyword evidence="7" id="KW-1185">Reference proteome</keyword>
<reference evidence="6 7" key="1">
    <citation type="submission" date="2017-07" db="EMBL/GenBank/DDBJ databases">
        <title>Annotated genome sequence of Bacterioplanes sanyensis isolated from Red Sea.</title>
        <authorList>
            <person name="Rehman Z.U."/>
        </authorList>
    </citation>
    <scope>NUCLEOTIDE SEQUENCE [LARGE SCALE GENOMIC DNA]</scope>
    <source>
        <strain evidence="6 7">NV9</strain>
    </source>
</reference>
<dbReference type="PANTHER" id="PTHR43212:SF3">
    <property type="entry name" value="QUERCETIN 2,3-DIOXYGENASE"/>
    <property type="match status" value="1"/>
</dbReference>
<feature type="binding site" evidence="2">
    <location>
        <position position="59"/>
    </location>
    <ligand>
        <name>Fe cation</name>
        <dbReference type="ChEBI" id="CHEBI:24875"/>
    </ligand>
</feature>
<gene>
    <name evidence="6" type="ORF">CHH28_16305</name>
</gene>
<comment type="similarity">
    <text evidence="1 3">Belongs to the pirin family.</text>
</comment>
<feature type="binding site" evidence="2">
    <location>
        <position position="101"/>
    </location>
    <ligand>
        <name>Fe cation</name>
        <dbReference type="ChEBI" id="CHEBI:24875"/>
    </ligand>
</feature>
<accession>A0A222FMY3</accession>
<dbReference type="Proteomes" id="UP000202440">
    <property type="component" value="Chromosome"/>
</dbReference>
<dbReference type="GO" id="GO:0046872">
    <property type="term" value="F:metal ion binding"/>
    <property type="evidence" value="ECO:0007669"/>
    <property type="project" value="UniProtKB-KW"/>
</dbReference>
<feature type="binding site" evidence="2">
    <location>
        <position position="103"/>
    </location>
    <ligand>
        <name>Fe cation</name>
        <dbReference type="ChEBI" id="CHEBI:24875"/>
    </ligand>
</feature>
<evidence type="ECO:0000313" key="7">
    <source>
        <dbReference type="Proteomes" id="UP000202440"/>
    </source>
</evidence>
<feature type="binding site" evidence="2">
    <location>
        <position position="57"/>
    </location>
    <ligand>
        <name>Fe cation</name>
        <dbReference type="ChEBI" id="CHEBI:24875"/>
    </ligand>
</feature>